<comment type="caution">
    <text evidence="1">The sequence shown here is derived from an EMBL/GenBank/DDBJ whole genome shotgun (WGS) entry which is preliminary data.</text>
</comment>
<reference evidence="1 2" key="1">
    <citation type="submission" date="2021-03" db="EMBL/GenBank/DDBJ databases">
        <title>novel species isolated from a fishpond in China.</title>
        <authorList>
            <person name="Lu H."/>
            <person name="Cai Z."/>
        </authorList>
    </citation>
    <scope>NUCLEOTIDE SEQUENCE [LARGE SCALE GENOMIC DNA]</scope>
    <source>
        <strain evidence="1 2">YJ13C</strain>
    </source>
</reference>
<organism evidence="1 2">
    <name type="scientific">Algoriphagus pacificus</name>
    <dbReference type="NCBI Taxonomy" id="2811234"/>
    <lineage>
        <taxon>Bacteria</taxon>
        <taxon>Pseudomonadati</taxon>
        <taxon>Bacteroidota</taxon>
        <taxon>Cytophagia</taxon>
        <taxon>Cytophagales</taxon>
        <taxon>Cyclobacteriaceae</taxon>
        <taxon>Algoriphagus</taxon>
    </lineage>
</organism>
<name>A0ABS3CKQ7_9BACT</name>
<gene>
    <name evidence="1" type="ORF">J0A69_14985</name>
</gene>
<dbReference type="RefSeq" id="WP_206587687.1">
    <property type="nucleotide sequence ID" value="NZ_JAFKCU010000003.1"/>
</dbReference>
<keyword evidence="2" id="KW-1185">Reference proteome</keyword>
<protein>
    <submittedName>
        <fullName evidence="1">Uncharacterized protein</fullName>
    </submittedName>
</protein>
<dbReference type="EMBL" id="JAFKCU010000003">
    <property type="protein sequence ID" value="MBN7816751.1"/>
    <property type="molecule type" value="Genomic_DNA"/>
</dbReference>
<sequence>MQITWELDLKKSTKNAPSEQLTDILSSESKELGIFLSYYFKKDGAVAENVSLVDTPNFENENSGKLRLAFDLVYFNACLAIHEQNRESILIDFNIDEKDGNLILKGPDWPDRGLDDI</sequence>
<evidence type="ECO:0000313" key="2">
    <source>
        <dbReference type="Proteomes" id="UP000664480"/>
    </source>
</evidence>
<dbReference type="Proteomes" id="UP000664480">
    <property type="component" value="Unassembled WGS sequence"/>
</dbReference>
<evidence type="ECO:0000313" key="1">
    <source>
        <dbReference type="EMBL" id="MBN7816751.1"/>
    </source>
</evidence>
<proteinExistence type="predicted"/>
<accession>A0ABS3CKQ7</accession>